<evidence type="ECO:0000256" key="1">
    <source>
        <dbReference type="SAM" id="Phobius"/>
    </source>
</evidence>
<keyword evidence="1" id="KW-0472">Membrane</keyword>
<name>A0A2Z7CF70_9LAMI</name>
<feature type="transmembrane region" description="Helical" evidence="1">
    <location>
        <begin position="84"/>
        <end position="107"/>
    </location>
</feature>
<evidence type="ECO:0000313" key="2">
    <source>
        <dbReference type="EMBL" id="KZV45672.1"/>
    </source>
</evidence>
<keyword evidence="1" id="KW-0812">Transmembrane</keyword>
<sequence>MSIDHLHSRMQSVGNSDPTTLSYWLTWRVLLCAISVLLSLLVGSYLIWKYESSDCLESDEERSSRRHTYYNRSWNPCLKQIHPIFLMSFRIIAFFLLLVALCLEVAVHGFELFYYYTQWTFSLCVIYFGVGSCLSIHGCFQHPKLDNHSKSHVPEDMEKGLYAPLSHGEADSGVRLCDRLNHPGKGHVLLTSEFWDYLLQVLFQV</sequence>
<dbReference type="OrthoDB" id="419711at2759"/>
<dbReference type="PANTHER" id="PTHR12242:SF29">
    <property type="entry name" value="TRANSMEMBRANE PROTEIN"/>
    <property type="match status" value="1"/>
</dbReference>
<dbReference type="EMBL" id="KQ996030">
    <property type="protein sequence ID" value="KZV45672.1"/>
    <property type="molecule type" value="Genomic_DNA"/>
</dbReference>
<proteinExistence type="predicted"/>
<evidence type="ECO:0000313" key="3">
    <source>
        <dbReference type="Proteomes" id="UP000250235"/>
    </source>
</evidence>
<feature type="transmembrane region" description="Helical" evidence="1">
    <location>
        <begin position="25"/>
        <end position="48"/>
    </location>
</feature>
<keyword evidence="1" id="KW-1133">Transmembrane helix</keyword>
<dbReference type="GO" id="GO:0016020">
    <property type="term" value="C:membrane"/>
    <property type="evidence" value="ECO:0007669"/>
    <property type="project" value="TreeGrafter"/>
</dbReference>
<dbReference type="PANTHER" id="PTHR12242">
    <property type="entry name" value="OS02G0130600 PROTEIN-RELATED"/>
    <property type="match status" value="1"/>
</dbReference>
<organism evidence="2 3">
    <name type="scientific">Dorcoceras hygrometricum</name>
    <dbReference type="NCBI Taxonomy" id="472368"/>
    <lineage>
        <taxon>Eukaryota</taxon>
        <taxon>Viridiplantae</taxon>
        <taxon>Streptophyta</taxon>
        <taxon>Embryophyta</taxon>
        <taxon>Tracheophyta</taxon>
        <taxon>Spermatophyta</taxon>
        <taxon>Magnoliopsida</taxon>
        <taxon>eudicotyledons</taxon>
        <taxon>Gunneridae</taxon>
        <taxon>Pentapetalae</taxon>
        <taxon>asterids</taxon>
        <taxon>lamiids</taxon>
        <taxon>Lamiales</taxon>
        <taxon>Gesneriaceae</taxon>
        <taxon>Didymocarpoideae</taxon>
        <taxon>Trichosporeae</taxon>
        <taxon>Loxocarpinae</taxon>
        <taxon>Dorcoceras</taxon>
    </lineage>
</organism>
<feature type="transmembrane region" description="Helical" evidence="1">
    <location>
        <begin position="119"/>
        <end position="140"/>
    </location>
</feature>
<reference evidence="2 3" key="1">
    <citation type="journal article" date="2015" name="Proc. Natl. Acad. Sci. U.S.A.">
        <title>The resurrection genome of Boea hygrometrica: A blueprint for survival of dehydration.</title>
        <authorList>
            <person name="Xiao L."/>
            <person name="Yang G."/>
            <person name="Zhang L."/>
            <person name="Yang X."/>
            <person name="Zhao S."/>
            <person name="Ji Z."/>
            <person name="Zhou Q."/>
            <person name="Hu M."/>
            <person name="Wang Y."/>
            <person name="Chen M."/>
            <person name="Xu Y."/>
            <person name="Jin H."/>
            <person name="Xiao X."/>
            <person name="Hu G."/>
            <person name="Bao F."/>
            <person name="Hu Y."/>
            <person name="Wan P."/>
            <person name="Li L."/>
            <person name="Deng X."/>
            <person name="Kuang T."/>
            <person name="Xiang C."/>
            <person name="Zhu J.K."/>
            <person name="Oliver M.J."/>
            <person name="He Y."/>
        </authorList>
    </citation>
    <scope>NUCLEOTIDE SEQUENCE [LARGE SCALE GENOMIC DNA]</scope>
    <source>
        <strain evidence="3">cv. XS01</strain>
    </source>
</reference>
<dbReference type="Proteomes" id="UP000250235">
    <property type="component" value="Unassembled WGS sequence"/>
</dbReference>
<dbReference type="AlphaFoldDB" id="A0A2Z7CF70"/>
<protein>
    <submittedName>
        <fullName evidence="2">Uncharacterized protein</fullName>
    </submittedName>
</protein>
<accession>A0A2Z7CF70</accession>
<gene>
    <name evidence="2" type="ORF">F511_02332</name>
</gene>
<keyword evidence="3" id="KW-1185">Reference proteome</keyword>